<dbReference type="Pfam" id="PF00349">
    <property type="entry name" value="Hexokinase_1"/>
    <property type="match status" value="1"/>
</dbReference>
<dbReference type="GO" id="GO:0006096">
    <property type="term" value="P:glycolytic process"/>
    <property type="evidence" value="ECO:0007669"/>
    <property type="project" value="UniProtKB-UniPathway"/>
</dbReference>
<protein>
    <submittedName>
        <fullName evidence="12">Hexokinase</fullName>
    </submittedName>
</protein>
<dbReference type="PANTHER" id="PTHR19443:SF16">
    <property type="entry name" value="HEXOKINASE TYPE 1-RELATED"/>
    <property type="match status" value="1"/>
</dbReference>
<dbReference type="EMBL" id="FQXJ01000031">
    <property type="protein sequence ID" value="SHI96923.1"/>
    <property type="molecule type" value="Genomic_DNA"/>
</dbReference>
<dbReference type="Proteomes" id="UP000183954">
    <property type="component" value="Unassembled WGS sequence"/>
</dbReference>
<comment type="pathway">
    <text evidence="2">Carbohydrate metabolism.</text>
</comment>
<dbReference type="GO" id="GO:0005524">
    <property type="term" value="F:ATP binding"/>
    <property type="evidence" value="ECO:0007669"/>
    <property type="project" value="UniProtKB-KW"/>
</dbReference>
<dbReference type="InterPro" id="IPR022672">
    <property type="entry name" value="Hexokinase_N"/>
</dbReference>
<evidence type="ECO:0000256" key="8">
    <source>
        <dbReference type="ARBA" id="ARBA00023152"/>
    </source>
</evidence>
<dbReference type="GO" id="GO:0006006">
    <property type="term" value="P:glucose metabolic process"/>
    <property type="evidence" value="ECO:0007669"/>
    <property type="project" value="TreeGrafter"/>
</dbReference>
<comment type="similarity">
    <text evidence="3">Belongs to the hexokinase family.</text>
</comment>
<dbReference type="PANTHER" id="PTHR19443">
    <property type="entry name" value="HEXOKINASE"/>
    <property type="match status" value="1"/>
</dbReference>
<gene>
    <name evidence="12" type="ORF">SAMN02746098_04938</name>
</gene>
<evidence type="ECO:0000256" key="5">
    <source>
        <dbReference type="ARBA" id="ARBA00022741"/>
    </source>
</evidence>
<accession>A0A1M6FGZ3</accession>
<dbReference type="Gene3D" id="3.40.367.20">
    <property type="match status" value="1"/>
</dbReference>
<dbReference type="CDD" id="cd24000">
    <property type="entry name" value="ASKHA_NBD_HK"/>
    <property type="match status" value="1"/>
</dbReference>
<evidence type="ECO:0000313" key="13">
    <source>
        <dbReference type="Proteomes" id="UP000183954"/>
    </source>
</evidence>
<keyword evidence="6 12" id="KW-0418">Kinase</keyword>
<dbReference type="GO" id="GO:0005536">
    <property type="term" value="F:D-glucose binding"/>
    <property type="evidence" value="ECO:0007669"/>
    <property type="project" value="InterPro"/>
</dbReference>
<evidence type="ECO:0000256" key="9">
    <source>
        <dbReference type="ARBA" id="ARBA00047905"/>
    </source>
</evidence>
<dbReference type="GO" id="GO:0004340">
    <property type="term" value="F:glucokinase activity"/>
    <property type="evidence" value="ECO:0007669"/>
    <property type="project" value="TreeGrafter"/>
</dbReference>
<name>A0A1M6FGZ3_9FIRM</name>
<evidence type="ECO:0000256" key="7">
    <source>
        <dbReference type="ARBA" id="ARBA00022840"/>
    </source>
</evidence>
<evidence type="ECO:0000259" key="10">
    <source>
        <dbReference type="Pfam" id="PF00349"/>
    </source>
</evidence>
<keyword evidence="8" id="KW-0324">Glycolysis</keyword>
<dbReference type="PRINTS" id="PR00475">
    <property type="entry name" value="HEXOKINASE"/>
</dbReference>
<evidence type="ECO:0000313" key="12">
    <source>
        <dbReference type="EMBL" id="SHI96923.1"/>
    </source>
</evidence>
<dbReference type="RefSeq" id="WP_073033031.1">
    <property type="nucleotide sequence ID" value="NZ_FQXJ01000031.1"/>
</dbReference>
<keyword evidence="13" id="KW-1185">Reference proteome</keyword>
<dbReference type="Gene3D" id="3.30.420.40">
    <property type="match status" value="1"/>
</dbReference>
<dbReference type="InterPro" id="IPR043129">
    <property type="entry name" value="ATPase_NBD"/>
</dbReference>
<dbReference type="PROSITE" id="PS51748">
    <property type="entry name" value="HEXOKINASE_2"/>
    <property type="match status" value="1"/>
</dbReference>
<feature type="domain" description="Hexokinase C-terminal" evidence="11">
    <location>
        <begin position="222"/>
        <end position="437"/>
    </location>
</feature>
<comment type="pathway">
    <text evidence="1">Carbohydrate degradation.</text>
</comment>
<keyword evidence="4" id="KW-0808">Transferase</keyword>
<sequence length="442" mass="48041">MRLLKQVLTQLENELSISQTQILTIAALFQAHMEQGLSGRVSSLKMFPSYLPAPSGSETGTFLAFDFGGSNLRAAVVKLKGEGNYQEQYRLARPLSEPESGRDYRSSTVTAEELFDFLAGIIQEVLNNSPENLKLSSSTSELISLGFAFSFPYRQQKLEEGVLLNWNKEVKTSGVVGEDVGKLLSAALMRRGLGNVVRPAAIINDTVANFLTAAYQDPTVDIASIVGTGHNTCYLEPEAPGFPTPIIVNTESGNFSAAPETTYDQILDQLSDNPGEQKFEKKLSGKYLGELFRQIVLDFSQRGLLGRLNNPPAPADWNQPYSISGKDLALICLNEDSHSRLVPKEMDFALKYIINLLIKRSSRLVAASLIGVVRHLDPHLNHHHSVAIDGSMYKGMPGYAQELTTALNEVLKNKASQVTVKLSAGGSLTGAAIAAALATQIK</sequence>
<dbReference type="STRING" id="1121420.SAMN02746098_04938"/>
<evidence type="ECO:0000259" key="11">
    <source>
        <dbReference type="Pfam" id="PF03727"/>
    </source>
</evidence>
<dbReference type="GO" id="GO:0008865">
    <property type="term" value="F:fructokinase activity"/>
    <property type="evidence" value="ECO:0007669"/>
    <property type="project" value="TreeGrafter"/>
</dbReference>
<dbReference type="UniPathway" id="UPA00109">
    <property type="reaction ID" value="UER00180"/>
</dbReference>
<dbReference type="AlphaFoldDB" id="A0A1M6FGZ3"/>
<reference evidence="13" key="1">
    <citation type="submission" date="2016-11" db="EMBL/GenBank/DDBJ databases">
        <authorList>
            <person name="Varghese N."/>
            <person name="Submissions S."/>
        </authorList>
    </citation>
    <scope>NUCLEOTIDE SEQUENCE [LARGE SCALE GENOMIC DNA]</scope>
    <source>
        <strain evidence="13">DSM 15449</strain>
    </source>
</reference>
<dbReference type="Pfam" id="PF03727">
    <property type="entry name" value="Hexokinase_2"/>
    <property type="match status" value="1"/>
</dbReference>
<organism evidence="12 13">
    <name type="scientific">Desulfosporosinus lacus DSM 15449</name>
    <dbReference type="NCBI Taxonomy" id="1121420"/>
    <lineage>
        <taxon>Bacteria</taxon>
        <taxon>Bacillati</taxon>
        <taxon>Bacillota</taxon>
        <taxon>Clostridia</taxon>
        <taxon>Eubacteriales</taxon>
        <taxon>Desulfitobacteriaceae</taxon>
        <taxon>Desulfosporosinus</taxon>
    </lineage>
</organism>
<evidence type="ECO:0000256" key="6">
    <source>
        <dbReference type="ARBA" id="ARBA00022777"/>
    </source>
</evidence>
<comment type="catalytic activity">
    <reaction evidence="9">
        <text>D-fructose + ATP = D-fructose 6-phosphate + ADP + H(+)</text>
        <dbReference type="Rhea" id="RHEA:16125"/>
        <dbReference type="ChEBI" id="CHEBI:15378"/>
        <dbReference type="ChEBI" id="CHEBI:30616"/>
        <dbReference type="ChEBI" id="CHEBI:37721"/>
        <dbReference type="ChEBI" id="CHEBI:61527"/>
        <dbReference type="ChEBI" id="CHEBI:456216"/>
        <dbReference type="EC" id="2.7.1.1"/>
    </reaction>
    <physiologicalReaction direction="left-to-right" evidence="9">
        <dbReference type="Rhea" id="RHEA:16126"/>
    </physiologicalReaction>
</comment>
<keyword evidence="5" id="KW-0547">Nucleotide-binding</keyword>
<dbReference type="InterPro" id="IPR001312">
    <property type="entry name" value="Hexokinase"/>
</dbReference>
<dbReference type="GO" id="GO:0005829">
    <property type="term" value="C:cytosol"/>
    <property type="evidence" value="ECO:0007669"/>
    <property type="project" value="TreeGrafter"/>
</dbReference>
<dbReference type="SUPFAM" id="SSF53067">
    <property type="entry name" value="Actin-like ATPase domain"/>
    <property type="match status" value="2"/>
</dbReference>
<proteinExistence type="inferred from homology"/>
<dbReference type="InterPro" id="IPR022673">
    <property type="entry name" value="Hexokinase_C"/>
</dbReference>
<evidence type="ECO:0000256" key="1">
    <source>
        <dbReference type="ARBA" id="ARBA00004921"/>
    </source>
</evidence>
<dbReference type="GO" id="GO:0001678">
    <property type="term" value="P:intracellular glucose homeostasis"/>
    <property type="evidence" value="ECO:0007669"/>
    <property type="project" value="InterPro"/>
</dbReference>
<evidence type="ECO:0000256" key="3">
    <source>
        <dbReference type="ARBA" id="ARBA00009225"/>
    </source>
</evidence>
<evidence type="ECO:0000256" key="4">
    <source>
        <dbReference type="ARBA" id="ARBA00022679"/>
    </source>
</evidence>
<evidence type="ECO:0000256" key="2">
    <source>
        <dbReference type="ARBA" id="ARBA00005007"/>
    </source>
</evidence>
<feature type="domain" description="Hexokinase N-terminal" evidence="10">
    <location>
        <begin position="8"/>
        <end position="215"/>
    </location>
</feature>
<keyword evidence="7" id="KW-0067">ATP-binding</keyword>